<gene>
    <name evidence="1" type="ORF">CCACVL1_06085</name>
</gene>
<sequence length="240" mass="27705">MKRPHPHRSKTNFLDLPNDVLAEILTKAASNSPEDYARARESCKSLRDVSNSCLVLSQVNLDNINPVPRTIRDKIFLRKCAEQAEYCYGIIVIHFGDSSKSNGLKMLQSLRLEKKPNPSNIIWADRLRATELLSQTWGVIPPELLEFPSDCKTCEQMSQNQVSRRSTPSNPDPRRWCSEAHMRVLHPEIWQYHILVPDPMDRHMCHKCFWKKEAGFSSHLYVKNTSTMDDSRTIVPYDVL</sequence>
<dbReference type="AlphaFoldDB" id="A0A1R3JHE0"/>
<dbReference type="SUPFAM" id="SSF81383">
    <property type="entry name" value="F-box domain"/>
    <property type="match status" value="1"/>
</dbReference>
<dbReference type="OrthoDB" id="1865546at2759"/>
<dbReference type="EMBL" id="AWWV01007911">
    <property type="protein sequence ID" value="OMO94259.1"/>
    <property type="molecule type" value="Genomic_DNA"/>
</dbReference>
<comment type="caution">
    <text evidence="1">The sequence shown here is derived from an EMBL/GenBank/DDBJ whole genome shotgun (WGS) entry which is preliminary data.</text>
</comment>
<keyword evidence="2" id="KW-1185">Reference proteome</keyword>
<protein>
    <submittedName>
        <fullName evidence="1">F-box family protein</fullName>
    </submittedName>
</protein>
<evidence type="ECO:0000313" key="2">
    <source>
        <dbReference type="Proteomes" id="UP000188268"/>
    </source>
</evidence>
<name>A0A1R3JHE0_COCAP</name>
<dbReference type="PANTHER" id="PTHR33784:SF10">
    <property type="entry name" value="F-BOX PROTEIN"/>
    <property type="match status" value="1"/>
</dbReference>
<dbReference type="STRING" id="210143.A0A1R3JHE0"/>
<dbReference type="InterPro" id="IPR040338">
    <property type="entry name" value="At1g67623-like"/>
</dbReference>
<dbReference type="Gramene" id="OMO94259">
    <property type="protein sequence ID" value="OMO94259"/>
    <property type="gene ID" value="CCACVL1_06085"/>
</dbReference>
<dbReference type="InterPro" id="IPR036047">
    <property type="entry name" value="F-box-like_dom_sf"/>
</dbReference>
<proteinExistence type="predicted"/>
<dbReference type="Proteomes" id="UP000188268">
    <property type="component" value="Unassembled WGS sequence"/>
</dbReference>
<evidence type="ECO:0000313" key="1">
    <source>
        <dbReference type="EMBL" id="OMO94259.1"/>
    </source>
</evidence>
<accession>A0A1R3JHE0</accession>
<reference evidence="1 2" key="1">
    <citation type="submission" date="2013-09" db="EMBL/GenBank/DDBJ databases">
        <title>Corchorus capsularis genome sequencing.</title>
        <authorList>
            <person name="Alam M."/>
            <person name="Haque M.S."/>
            <person name="Islam M.S."/>
            <person name="Emdad E.M."/>
            <person name="Islam M.M."/>
            <person name="Ahmed B."/>
            <person name="Halim A."/>
            <person name="Hossen Q.M.M."/>
            <person name="Hossain M.Z."/>
            <person name="Ahmed R."/>
            <person name="Khan M.M."/>
            <person name="Islam R."/>
            <person name="Rashid M.M."/>
            <person name="Khan S.A."/>
            <person name="Rahman M.S."/>
            <person name="Alam M."/>
        </authorList>
    </citation>
    <scope>NUCLEOTIDE SEQUENCE [LARGE SCALE GENOMIC DNA]</scope>
    <source>
        <strain evidence="2">cv. CVL-1</strain>
        <tissue evidence="1">Whole seedling</tissue>
    </source>
</reference>
<dbReference type="PANTHER" id="PTHR33784">
    <property type="entry name" value="OS05G0482100 PROTEIN"/>
    <property type="match status" value="1"/>
</dbReference>
<organism evidence="1 2">
    <name type="scientific">Corchorus capsularis</name>
    <name type="common">Jute</name>
    <dbReference type="NCBI Taxonomy" id="210143"/>
    <lineage>
        <taxon>Eukaryota</taxon>
        <taxon>Viridiplantae</taxon>
        <taxon>Streptophyta</taxon>
        <taxon>Embryophyta</taxon>
        <taxon>Tracheophyta</taxon>
        <taxon>Spermatophyta</taxon>
        <taxon>Magnoliopsida</taxon>
        <taxon>eudicotyledons</taxon>
        <taxon>Gunneridae</taxon>
        <taxon>Pentapetalae</taxon>
        <taxon>rosids</taxon>
        <taxon>malvids</taxon>
        <taxon>Malvales</taxon>
        <taxon>Malvaceae</taxon>
        <taxon>Grewioideae</taxon>
        <taxon>Apeibeae</taxon>
        <taxon>Corchorus</taxon>
    </lineage>
</organism>